<dbReference type="OrthoDB" id="3224221at2759"/>
<accession>A0A9W8J308</accession>
<organism evidence="2 3">
    <name type="scientific">Candolleomyces eurysporus</name>
    <dbReference type="NCBI Taxonomy" id="2828524"/>
    <lineage>
        <taxon>Eukaryota</taxon>
        <taxon>Fungi</taxon>
        <taxon>Dikarya</taxon>
        <taxon>Basidiomycota</taxon>
        <taxon>Agaricomycotina</taxon>
        <taxon>Agaricomycetes</taxon>
        <taxon>Agaricomycetidae</taxon>
        <taxon>Agaricales</taxon>
        <taxon>Agaricineae</taxon>
        <taxon>Psathyrellaceae</taxon>
        <taxon>Candolleomyces</taxon>
    </lineage>
</organism>
<proteinExistence type="predicted"/>
<dbReference type="EMBL" id="JANBPK010001012">
    <property type="protein sequence ID" value="KAJ2927300.1"/>
    <property type="molecule type" value="Genomic_DNA"/>
</dbReference>
<name>A0A9W8J308_9AGAR</name>
<comment type="caution">
    <text evidence="2">The sequence shown here is derived from an EMBL/GenBank/DDBJ whole genome shotgun (WGS) entry which is preliminary data.</text>
</comment>
<evidence type="ECO:0000313" key="2">
    <source>
        <dbReference type="EMBL" id="KAJ2927300.1"/>
    </source>
</evidence>
<protein>
    <submittedName>
        <fullName evidence="2">Uncharacterized protein</fullName>
    </submittedName>
</protein>
<feature type="region of interest" description="Disordered" evidence="1">
    <location>
        <begin position="130"/>
        <end position="149"/>
    </location>
</feature>
<feature type="non-terminal residue" evidence="2">
    <location>
        <position position="1"/>
    </location>
</feature>
<dbReference type="Proteomes" id="UP001140091">
    <property type="component" value="Unassembled WGS sequence"/>
</dbReference>
<dbReference type="AlphaFoldDB" id="A0A9W8J308"/>
<gene>
    <name evidence="2" type="ORF">H1R20_g9793</name>
</gene>
<sequence length="453" mass="50525">MGEDSDMEGGSGNDTRASTPTTPKAQLGSQVPNAQPLAGYPQVRLLLDSIAVCTQTRNLRTVLIQEATPTIILAPLLDTAIQSLKAHPPCTVQGITPLLLKATEEMLQQVIKGYQETNVILREGLRAHSGQAAPPVKPENQGEQMDVDPTRTLPVLPLDVKRAPVSRSKASKAVARIVRDYFNDTFKGNEEDRAAVRGYKSSEGPPCTIDNFKLDLQGPPCGPWNKHAKKVFLKGLLETKAHELSNYKPSTKVLENLFVSNFKNARAKLKWQLMSEPQQELTKQAHRRTERKRWLYFCRLQAAERFKDTRCHAPMIAAYGWEGMSTDDSDHDNGSGEPDYGVLKKKWRHPDVSACLKTLDCLHRDSRFKKNRRVTAGAHPHRRSLCSKFSTSPPVPRLPSGLYDPAWLARQPDIMKEDLEITESAAYDFSHTAAIQDLSRVNNGKKDSIYPSA</sequence>
<keyword evidence="3" id="KW-1185">Reference proteome</keyword>
<evidence type="ECO:0000256" key="1">
    <source>
        <dbReference type="SAM" id="MobiDB-lite"/>
    </source>
</evidence>
<evidence type="ECO:0000313" key="3">
    <source>
        <dbReference type="Proteomes" id="UP001140091"/>
    </source>
</evidence>
<feature type="compositionally biased region" description="Polar residues" evidence="1">
    <location>
        <begin position="13"/>
        <end position="33"/>
    </location>
</feature>
<feature type="region of interest" description="Disordered" evidence="1">
    <location>
        <begin position="1"/>
        <end position="33"/>
    </location>
</feature>
<reference evidence="2" key="1">
    <citation type="submission" date="2022-06" db="EMBL/GenBank/DDBJ databases">
        <title>Genome Sequence of Candolleomyces eurysporus.</title>
        <authorList>
            <person name="Buettner E."/>
        </authorList>
    </citation>
    <scope>NUCLEOTIDE SEQUENCE</scope>
    <source>
        <strain evidence="2">VTCC 930004</strain>
    </source>
</reference>